<dbReference type="GO" id="GO:0005737">
    <property type="term" value="C:cytoplasm"/>
    <property type="evidence" value="ECO:0007669"/>
    <property type="project" value="InterPro"/>
</dbReference>
<comment type="caution">
    <text evidence="2">The sequence shown here is derived from an EMBL/GenBank/DDBJ whole genome shotgun (WGS) entry which is preliminary data.</text>
</comment>
<keyword evidence="2" id="KW-0436">Ligase</keyword>
<dbReference type="Gene3D" id="3.40.50.620">
    <property type="entry name" value="HUPs"/>
    <property type="match status" value="1"/>
</dbReference>
<dbReference type="InterPro" id="IPR014729">
    <property type="entry name" value="Rossmann-like_a/b/a_fold"/>
</dbReference>
<dbReference type="PANTHER" id="PTHR37940:SF1">
    <property type="entry name" value="LYSINE--TRNA LIGASE"/>
    <property type="match status" value="1"/>
</dbReference>
<gene>
    <name evidence="2" type="ORF">DRJ31_10120</name>
</gene>
<dbReference type="GO" id="GO:0006430">
    <property type="term" value="P:lysyl-tRNA aminoacylation"/>
    <property type="evidence" value="ECO:0007669"/>
    <property type="project" value="InterPro"/>
</dbReference>
<dbReference type="PANTHER" id="PTHR37940">
    <property type="entry name" value="LYSINE--TRNA LIGASE"/>
    <property type="match status" value="1"/>
</dbReference>
<name>A0A497ELS1_9CREN</name>
<sequence>MESKIIGRGTWIDKIAYELIEREKKLGRKLDIITTESGLGASGIPHIGSLADAIRAYAVTLALRDMGYNSKLIAFVDDMDGLRKVPEGLPKWLEKHLLEPVSMIPDPYGCHNSYGEHMSGILTEALNELEIDYELRRAYYVYGSG</sequence>
<evidence type="ECO:0000256" key="1">
    <source>
        <dbReference type="ARBA" id="ARBA00022490"/>
    </source>
</evidence>
<proteinExistence type="predicted"/>
<dbReference type="Proteomes" id="UP000278475">
    <property type="component" value="Unassembled WGS sequence"/>
</dbReference>
<reference evidence="2 3" key="1">
    <citation type="submission" date="2018-06" db="EMBL/GenBank/DDBJ databases">
        <title>Extensive metabolic versatility and redundancy in microbially diverse, dynamic hydrothermal sediments.</title>
        <authorList>
            <person name="Dombrowski N."/>
            <person name="Teske A."/>
            <person name="Baker B.J."/>
        </authorList>
    </citation>
    <scope>NUCLEOTIDE SEQUENCE [LARGE SCALE GENOMIC DNA]</scope>
    <source>
        <strain evidence="2">B66_G16</strain>
    </source>
</reference>
<keyword evidence="1" id="KW-0963">Cytoplasm</keyword>
<organism evidence="2 3">
    <name type="scientific">Thermoproteota archaeon</name>
    <dbReference type="NCBI Taxonomy" id="2056631"/>
    <lineage>
        <taxon>Archaea</taxon>
        <taxon>Thermoproteota</taxon>
    </lineage>
</organism>
<accession>A0A497ELS1</accession>
<evidence type="ECO:0000313" key="2">
    <source>
        <dbReference type="EMBL" id="RLE46354.1"/>
    </source>
</evidence>
<dbReference type="AlphaFoldDB" id="A0A497ELS1"/>
<dbReference type="GO" id="GO:0004824">
    <property type="term" value="F:lysine-tRNA ligase activity"/>
    <property type="evidence" value="ECO:0007669"/>
    <property type="project" value="InterPro"/>
</dbReference>
<dbReference type="Pfam" id="PF01921">
    <property type="entry name" value="tRNA-synt_1f"/>
    <property type="match status" value="1"/>
</dbReference>
<feature type="non-terminal residue" evidence="2">
    <location>
        <position position="145"/>
    </location>
</feature>
<dbReference type="GO" id="GO:0005524">
    <property type="term" value="F:ATP binding"/>
    <property type="evidence" value="ECO:0007669"/>
    <property type="project" value="InterPro"/>
</dbReference>
<evidence type="ECO:0000313" key="3">
    <source>
        <dbReference type="Proteomes" id="UP000278475"/>
    </source>
</evidence>
<dbReference type="EMBL" id="QMQV01000189">
    <property type="protein sequence ID" value="RLE46354.1"/>
    <property type="molecule type" value="Genomic_DNA"/>
</dbReference>
<dbReference type="SUPFAM" id="SSF52374">
    <property type="entry name" value="Nucleotidylyl transferase"/>
    <property type="match status" value="1"/>
</dbReference>
<protein>
    <submittedName>
        <fullName evidence="2">Lysine--tRNA ligase</fullName>
    </submittedName>
</protein>
<dbReference type="InterPro" id="IPR002904">
    <property type="entry name" value="Lys-tRNA-ligase"/>
</dbReference>